<dbReference type="SUPFAM" id="SSF89957">
    <property type="entry name" value="MTH1187/YkoF-like"/>
    <property type="match status" value="1"/>
</dbReference>
<accession>A0A382B2H1</accession>
<reference evidence="2" key="1">
    <citation type="submission" date="2018-05" db="EMBL/GenBank/DDBJ databases">
        <authorList>
            <person name="Lanie J.A."/>
            <person name="Ng W.-L."/>
            <person name="Kazmierczak K.M."/>
            <person name="Andrzejewski T.M."/>
            <person name="Davidsen T.M."/>
            <person name="Wayne K.J."/>
            <person name="Tettelin H."/>
            <person name="Glass J.I."/>
            <person name="Rusch D."/>
            <person name="Podicherti R."/>
            <person name="Tsui H.-C.T."/>
            <person name="Winkler M.E."/>
        </authorList>
    </citation>
    <scope>NUCLEOTIDE SEQUENCE</scope>
</reference>
<dbReference type="EMBL" id="UINC01027721">
    <property type="protein sequence ID" value="SVB07453.1"/>
    <property type="molecule type" value="Genomic_DNA"/>
</dbReference>
<proteinExistence type="predicted"/>
<protein>
    <recommendedName>
        <fullName evidence="1">Thiamine-binding protein domain-containing protein</fullName>
    </recommendedName>
</protein>
<sequence>MGHDGGVTTTAEFTIEPFVDGAPGPHVQAAIAVAEEAGLEVEVGPFGTSVTGETPAVVSTVDAVLRAAVEHGATRVSLQLTVDPTSG</sequence>
<feature type="domain" description="Thiamine-binding protein" evidence="1">
    <location>
        <begin position="11"/>
        <end position="83"/>
    </location>
</feature>
<evidence type="ECO:0000259" key="1">
    <source>
        <dbReference type="Pfam" id="PF01910"/>
    </source>
</evidence>
<organism evidence="2">
    <name type="scientific">marine metagenome</name>
    <dbReference type="NCBI Taxonomy" id="408172"/>
    <lineage>
        <taxon>unclassified sequences</taxon>
        <taxon>metagenomes</taxon>
        <taxon>ecological metagenomes</taxon>
    </lineage>
</organism>
<dbReference type="InterPro" id="IPR029756">
    <property type="entry name" value="MTH1187/YkoF-like"/>
</dbReference>
<dbReference type="Pfam" id="PF01910">
    <property type="entry name" value="Thiamine_BP"/>
    <property type="match status" value="1"/>
</dbReference>
<dbReference type="Gene3D" id="3.30.70.930">
    <property type="match status" value="1"/>
</dbReference>
<evidence type="ECO:0000313" key="2">
    <source>
        <dbReference type="EMBL" id="SVB07453.1"/>
    </source>
</evidence>
<dbReference type="AlphaFoldDB" id="A0A382B2H1"/>
<gene>
    <name evidence="2" type="ORF">METZ01_LOCUS160307</name>
</gene>
<dbReference type="InterPro" id="IPR002767">
    <property type="entry name" value="Thiamine_BP"/>
</dbReference>
<name>A0A382B2H1_9ZZZZ</name>